<organism evidence="7 8">
    <name type="scientific">Candidatus Cryptobacteroides excrementavium</name>
    <dbReference type="NCBI Taxonomy" id="2840759"/>
    <lineage>
        <taxon>Bacteria</taxon>
        <taxon>Pseudomonadati</taxon>
        <taxon>Bacteroidota</taxon>
        <taxon>Bacteroidia</taxon>
        <taxon>Bacteroidales</taxon>
        <taxon>Candidatus Cryptobacteroides</taxon>
    </lineage>
</organism>
<evidence type="ECO:0000313" key="7">
    <source>
        <dbReference type="EMBL" id="MBO8486446.1"/>
    </source>
</evidence>
<keyword evidence="5" id="KW-0560">Oxidoreductase</keyword>
<dbReference type="SUPFAM" id="SSF55469">
    <property type="entry name" value="FMN-dependent nitroreductase-like"/>
    <property type="match status" value="1"/>
</dbReference>
<dbReference type="Proteomes" id="UP000823750">
    <property type="component" value="Unassembled WGS sequence"/>
</dbReference>
<dbReference type="EMBL" id="JADILX010000128">
    <property type="protein sequence ID" value="MBO8486446.1"/>
    <property type="molecule type" value="Genomic_DNA"/>
</dbReference>
<comment type="cofactor">
    <cofactor evidence="1">
        <name>FMN</name>
        <dbReference type="ChEBI" id="CHEBI:58210"/>
    </cofactor>
</comment>
<name>A0A9D9J6R3_9BACT</name>
<dbReference type="InterPro" id="IPR000415">
    <property type="entry name" value="Nitroreductase-like"/>
</dbReference>
<dbReference type="GO" id="GO:0016491">
    <property type="term" value="F:oxidoreductase activity"/>
    <property type="evidence" value="ECO:0007669"/>
    <property type="project" value="UniProtKB-KW"/>
</dbReference>
<evidence type="ECO:0000313" key="8">
    <source>
        <dbReference type="Proteomes" id="UP000823750"/>
    </source>
</evidence>
<gene>
    <name evidence="7" type="ORF">IAB78_08500</name>
</gene>
<keyword evidence="4" id="KW-0288">FMN</keyword>
<evidence type="ECO:0000256" key="5">
    <source>
        <dbReference type="ARBA" id="ARBA00023002"/>
    </source>
</evidence>
<dbReference type="Gene3D" id="3.40.109.10">
    <property type="entry name" value="NADH Oxidase"/>
    <property type="match status" value="1"/>
</dbReference>
<dbReference type="AlphaFoldDB" id="A0A9D9J6R3"/>
<protein>
    <submittedName>
        <fullName evidence="7">Nitroreductase family protein</fullName>
    </submittedName>
</protein>
<dbReference type="InterPro" id="IPR029479">
    <property type="entry name" value="Nitroreductase"/>
</dbReference>
<feature type="domain" description="Nitroreductase" evidence="6">
    <location>
        <begin position="1"/>
        <end position="149"/>
    </location>
</feature>
<dbReference type="Pfam" id="PF00881">
    <property type="entry name" value="Nitroreductase"/>
    <property type="match status" value="1"/>
</dbReference>
<keyword evidence="3" id="KW-0285">Flavoprotein</keyword>
<evidence type="ECO:0000256" key="3">
    <source>
        <dbReference type="ARBA" id="ARBA00022630"/>
    </source>
</evidence>
<evidence type="ECO:0000259" key="6">
    <source>
        <dbReference type="Pfam" id="PF00881"/>
    </source>
</evidence>
<reference evidence="7" key="2">
    <citation type="journal article" date="2021" name="PeerJ">
        <title>Extensive microbial diversity within the chicken gut microbiome revealed by metagenomics and culture.</title>
        <authorList>
            <person name="Gilroy R."/>
            <person name="Ravi A."/>
            <person name="Getino M."/>
            <person name="Pursley I."/>
            <person name="Horton D.L."/>
            <person name="Alikhan N.F."/>
            <person name="Baker D."/>
            <person name="Gharbi K."/>
            <person name="Hall N."/>
            <person name="Watson M."/>
            <person name="Adriaenssens E.M."/>
            <person name="Foster-Nyarko E."/>
            <person name="Jarju S."/>
            <person name="Secka A."/>
            <person name="Antonio M."/>
            <person name="Oren A."/>
            <person name="Chaudhuri R.R."/>
            <person name="La Ragione R."/>
            <person name="Hildebrand F."/>
            <person name="Pallen M.J."/>
        </authorList>
    </citation>
    <scope>NUCLEOTIDE SEQUENCE</scope>
    <source>
        <strain evidence="7">B2-16538</strain>
    </source>
</reference>
<reference evidence="7" key="1">
    <citation type="submission" date="2020-10" db="EMBL/GenBank/DDBJ databases">
        <authorList>
            <person name="Gilroy R."/>
        </authorList>
    </citation>
    <scope>NUCLEOTIDE SEQUENCE</scope>
    <source>
        <strain evidence="7">B2-16538</strain>
    </source>
</reference>
<comment type="similarity">
    <text evidence="2">Belongs to the nitroreductase family.</text>
</comment>
<evidence type="ECO:0000256" key="1">
    <source>
        <dbReference type="ARBA" id="ARBA00001917"/>
    </source>
</evidence>
<dbReference type="PANTHER" id="PTHR43673">
    <property type="entry name" value="NAD(P)H NITROREDUCTASE YDGI-RELATED"/>
    <property type="match status" value="1"/>
</dbReference>
<sequence length="168" mass="18631">RSIRKYKAAAVGRDTMEVILNCGINAPNGQNLQSWEIRVVDNPEYINGITEAYLAENPAVGEDPSFRNMFRNAPTVVFIANDPEYDFSEVDCGLLGENMILSAWSMGVGSCCLGGPARFMNESQAAAPYLEKLEFSEGYRLLYCIAFGYPDEAPAAKPRKQDKIKFID</sequence>
<comment type="caution">
    <text evidence="7">The sequence shown here is derived from an EMBL/GenBank/DDBJ whole genome shotgun (WGS) entry which is preliminary data.</text>
</comment>
<evidence type="ECO:0000256" key="2">
    <source>
        <dbReference type="ARBA" id="ARBA00007118"/>
    </source>
</evidence>
<proteinExistence type="inferred from homology"/>
<feature type="non-terminal residue" evidence="7">
    <location>
        <position position="1"/>
    </location>
</feature>
<accession>A0A9D9J6R3</accession>
<evidence type="ECO:0000256" key="4">
    <source>
        <dbReference type="ARBA" id="ARBA00022643"/>
    </source>
</evidence>
<dbReference type="PANTHER" id="PTHR43673:SF2">
    <property type="entry name" value="NITROREDUCTASE"/>
    <property type="match status" value="1"/>
</dbReference>